<keyword evidence="2" id="KW-0238">DNA-binding</keyword>
<protein>
    <submittedName>
        <fullName evidence="2">DNA-binding protein H-NS</fullName>
    </submittedName>
</protein>
<dbReference type="Gene3D" id="4.10.430.10">
    <property type="entry name" value="Histone-like protein H-NS, C-terminal domain"/>
    <property type="match status" value="1"/>
</dbReference>
<name>A0A2S4MC40_9BURK</name>
<gene>
    <name evidence="2" type="ORF">B0G62_105274</name>
</gene>
<dbReference type="SUPFAM" id="SSF81273">
    <property type="entry name" value="H-NS histone-like proteins"/>
    <property type="match status" value="1"/>
</dbReference>
<dbReference type="InterPro" id="IPR037150">
    <property type="entry name" value="H-NS_C_dom_sf"/>
</dbReference>
<reference evidence="2 3" key="1">
    <citation type="submission" date="2018-01" db="EMBL/GenBank/DDBJ databases">
        <title>Genomic Encyclopedia of Type Strains, Phase III (KMG-III): the genomes of soil and plant-associated and newly described type strains.</title>
        <authorList>
            <person name="Whitman W."/>
        </authorList>
    </citation>
    <scope>NUCLEOTIDE SEQUENCE [LARGE SCALE GENOMIC DNA]</scope>
    <source>
        <strain evidence="2 3">JCM 18070</strain>
    </source>
</reference>
<organism evidence="2 3">
    <name type="scientific">Paraburkholderia eburnea</name>
    <dbReference type="NCBI Taxonomy" id="1189126"/>
    <lineage>
        <taxon>Bacteria</taxon>
        <taxon>Pseudomonadati</taxon>
        <taxon>Pseudomonadota</taxon>
        <taxon>Betaproteobacteria</taxon>
        <taxon>Burkholderiales</taxon>
        <taxon>Burkholderiaceae</taxon>
        <taxon>Paraburkholderia</taxon>
    </lineage>
</organism>
<dbReference type="RefSeq" id="WP_244193224.1">
    <property type="nucleotide sequence ID" value="NZ_PQGA01000005.1"/>
</dbReference>
<feature type="domain" description="DNA-binding protein H-NS-like C-terminal" evidence="1">
    <location>
        <begin position="41"/>
        <end position="75"/>
    </location>
</feature>
<sequence length="113" mass="12560">MDERKRDSIVAYLQRRMAEFNITPEAIAASIAEDQRRILAVKYRDAFGNGWDGEGAAPQWVVQATSAGQSLEHFSVRKAQEKQSNKTAGVNWRDDPFAGTRLATVKAEPLQAP</sequence>
<comment type="caution">
    <text evidence="2">The sequence shown here is derived from an EMBL/GenBank/DDBJ whole genome shotgun (WGS) entry which is preliminary data.</text>
</comment>
<proteinExistence type="predicted"/>
<evidence type="ECO:0000259" key="1">
    <source>
        <dbReference type="Pfam" id="PF00816"/>
    </source>
</evidence>
<accession>A0A2S4MC40</accession>
<keyword evidence="3" id="KW-1185">Reference proteome</keyword>
<dbReference type="EMBL" id="PQGA01000005">
    <property type="protein sequence ID" value="POR52306.1"/>
    <property type="molecule type" value="Genomic_DNA"/>
</dbReference>
<evidence type="ECO:0000313" key="3">
    <source>
        <dbReference type="Proteomes" id="UP000237381"/>
    </source>
</evidence>
<evidence type="ECO:0000313" key="2">
    <source>
        <dbReference type="EMBL" id="POR52306.1"/>
    </source>
</evidence>
<dbReference type="InterPro" id="IPR027444">
    <property type="entry name" value="H-NS_C_dom"/>
</dbReference>
<dbReference type="Pfam" id="PF00816">
    <property type="entry name" value="Histone_HNS"/>
    <property type="match status" value="1"/>
</dbReference>
<dbReference type="Proteomes" id="UP000237381">
    <property type="component" value="Unassembled WGS sequence"/>
</dbReference>
<dbReference type="AlphaFoldDB" id="A0A2S4MC40"/>
<dbReference type="GO" id="GO:0003677">
    <property type="term" value="F:DNA binding"/>
    <property type="evidence" value="ECO:0007669"/>
    <property type="project" value="UniProtKB-KW"/>
</dbReference>